<reference evidence="3" key="1">
    <citation type="submission" date="2013-10" db="EMBL/GenBank/DDBJ databases">
        <title>Genomic analysis of the causative agents of coccidiosis in chickens.</title>
        <authorList>
            <person name="Reid A.J."/>
            <person name="Blake D."/>
            <person name="Billington K."/>
            <person name="Browne H."/>
            <person name="Dunn M."/>
            <person name="Hung S."/>
            <person name="Kawahara F."/>
            <person name="Miranda-Saavedra D."/>
            <person name="Mourier T."/>
            <person name="Nagra H."/>
            <person name="Otto T.D."/>
            <person name="Rawlings N."/>
            <person name="Sanchez A."/>
            <person name="Sanders M."/>
            <person name="Subramaniam C."/>
            <person name="Tay Y."/>
            <person name="Dear P."/>
            <person name="Doerig C."/>
            <person name="Gruber A."/>
            <person name="Parkinson J."/>
            <person name="Shirley M."/>
            <person name="Wan K.L."/>
            <person name="Berriman M."/>
            <person name="Tomley F."/>
            <person name="Pain A."/>
        </authorList>
    </citation>
    <scope>NUCLEOTIDE SEQUENCE</scope>
    <source>
        <strain evidence="3">Houghton</strain>
    </source>
</reference>
<keyword evidence="4" id="KW-1185">Reference proteome</keyword>
<dbReference type="RefSeq" id="XP_013248705.1">
    <property type="nucleotide sequence ID" value="XM_013393251.1"/>
</dbReference>
<reference evidence="3" key="2">
    <citation type="submission" date="2013-10" db="EMBL/GenBank/DDBJ databases">
        <authorList>
            <person name="Aslett M."/>
        </authorList>
    </citation>
    <scope>NUCLEOTIDE SEQUENCE</scope>
    <source>
        <strain evidence="3">Houghton</strain>
    </source>
</reference>
<dbReference type="EMBL" id="HG671747">
    <property type="protein sequence ID" value="CDI81631.1"/>
    <property type="molecule type" value="Genomic_DNA"/>
</dbReference>
<dbReference type="AlphaFoldDB" id="U6GN40"/>
<dbReference type="OMA" id="PFPPDKQ"/>
<evidence type="ECO:0000256" key="2">
    <source>
        <dbReference type="SAM" id="SignalP"/>
    </source>
</evidence>
<gene>
    <name evidence="3" type="ORF">EAH_00062390</name>
</gene>
<feature type="chain" id="PRO_5004671412" evidence="2">
    <location>
        <begin position="25"/>
        <end position="329"/>
    </location>
</feature>
<dbReference type="OrthoDB" id="347375at2759"/>
<proteinExistence type="predicted"/>
<sequence length="329" mass="36457">MLRFSRGVAVAAAAVALAARSSFASDGADSLLDELIDNGKGGADSSAAEAAETEGTLASLLGLTPVGEDTSESLEVRVAEVQGINQGDLKMYLRSMYSTSKDAQEKQLYPPGCLEGVQELLNGLGSVDDEQRDFQHFMDRFIFLVGRTVERYSDFFALKVRLGDPSITPEEYSKEAKKLPVLAAKWTDASNLLVAFLEKGARDLGDKWGKTATTERRLRDAIDFANALKEAYDAQQQLFRSGYGLAQLRYLQHEDKQADLSLLIESAQHKQATTDFEDALENAKEKCHQARRAAQRLEDDFLPQEYLLCLPFPPDKQREADDLPFDDEM</sequence>
<keyword evidence="2" id="KW-0732">Signal</keyword>
<feature type="coiled-coil region" evidence="1">
    <location>
        <begin position="273"/>
        <end position="300"/>
    </location>
</feature>
<dbReference type="GeneID" id="25274309"/>
<accession>U6GN40</accession>
<protein>
    <submittedName>
        <fullName evidence="3">Uncharacterized protein</fullName>
    </submittedName>
</protein>
<evidence type="ECO:0000313" key="3">
    <source>
        <dbReference type="EMBL" id="CDI81631.1"/>
    </source>
</evidence>
<organism evidence="3 4">
    <name type="scientific">Eimeria acervulina</name>
    <name type="common">Coccidian parasite</name>
    <dbReference type="NCBI Taxonomy" id="5801"/>
    <lineage>
        <taxon>Eukaryota</taxon>
        <taxon>Sar</taxon>
        <taxon>Alveolata</taxon>
        <taxon>Apicomplexa</taxon>
        <taxon>Conoidasida</taxon>
        <taxon>Coccidia</taxon>
        <taxon>Eucoccidiorida</taxon>
        <taxon>Eimeriorina</taxon>
        <taxon>Eimeriidae</taxon>
        <taxon>Eimeria</taxon>
    </lineage>
</organism>
<dbReference type="Proteomes" id="UP000018050">
    <property type="component" value="Unassembled WGS sequence"/>
</dbReference>
<feature type="signal peptide" evidence="2">
    <location>
        <begin position="1"/>
        <end position="24"/>
    </location>
</feature>
<dbReference type="VEuPathDB" id="ToxoDB:EAH_00062390"/>
<keyword evidence="1" id="KW-0175">Coiled coil</keyword>
<evidence type="ECO:0000256" key="1">
    <source>
        <dbReference type="SAM" id="Coils"/>
    </source>
</evidence>
<name>U6GN40_EIMAC</name>
<evidence type="ECO:0000313" key="4">
    <source>
        <dbReference type="Proteomes" id="UP000018050"/>
    </source>
</evidence>